<proteinExistence type="predicted"/>
<evidence type="ECO:0000256" key="5">
    <source>
        <dbReference type="SAM" id="MobiDB-lite"/>
    </source>
</evidence>
<keyword evidence="6" id="KW-1133">Transmembrane helix</keyword>
<keyword evidence="6" id="KW-0472">Membrane</keyword>
<feature type="transmembrane region" description="Helical" evidence="6">
    <location>
        <begin position="37"/>
        <end position="56"/>
    </location>
</feature>
<keyword evidence="2" id="KW-0964">Secreted</keyword>
<reference evidence="7 8" key="1">
    <citation type="submission" date="2016-08" db="EMBL/GenBank/DDBJ databases">
        <title>New Insights into Marine Group III Euryarchaeota, from dark to light.</title>
        <authorList>
            <person name="Haro-Moreno J.M."/>
            <person name="Rodriguez-Valera F."/>
            <person name="Lopez-Garcia P."/>
            <person name="Moreira D."/>
            <person name="Martin-Cuadrado A.B."/>
        </authorList>
    </citation>
    <scope>NUCLEOTIDE SEQUENCE [LARGE SCALE GENOMIC DNA]</scope>
    <source>
        <strain evidence="7">CG-Bathy1</strain>
    </source>
</reference>
<dbReference type="PANTHER" id="PTHR37467:SF1">
    <property type="entry name" value="EXPORTED CALCIUM-BINDING GLYCOPROTEIN"/>
    <property type="match status" value="1"/>
</dbReference>
<evidence type="ECO:0008006" key="9">
    <source>
        <dbReference type="Google" id="ProtNLM"/>
    </source>
</evidence>
<gene>
    <name evidence="7" type="ORF">BEU04_01850</name>
</gene>
<organism evidence="7 8">
    <name type="scientific">Marine Group III euryarchaeote CG-Bathy1</name>
    <dbReference type="NCBI Taxonomy" id="1889001"/>
    <lineage>
        <taxon>Archaea</taxon>
        <taxon>Methanobacteriati</taxon>
        <taxon>Thermoplasmatota</taxon>
        <taxon>Thermoplasmata</taxon>
        <taxon>Candidatus Thermoprofundales</taxon>
    </lineage>
</organism>
<evidence type="ECO:0000256" key="4">
    <source>
        <dbReference type="ARBA" id="ARBA00022837"/>
    </source>
</evidence>
<dbReference type="PROSITE" id="PS00018">
    <property type="entry name" value="EF_HAND_1"/>
    <property type="match status" value="3"/>
</dbReference>
<evidence type="ECO:0000313" key="8">
    <source>
        <dbReference type="Proteomes" id="UP000183815"/>
    </source>
</evidence>
<evidence type="ECO:0000256" key="1">
    <source>
        <dbReference type="ARBA" id="ARBA00004613"/>
    </source>
</evidence>
<name>A0A1J5TPN8_9ARCH</name>
<comment type="caution">
    <text evidence="7">The sequence shown here is derived from an EMBL/GenBank/DDBJ whole genome shotgun (WGS) entry which is preliminary data.</text>
</comment>
<dbReference type="Pfam" id="PF18884">
    <property type="entry name" value="TSP3_bac"/>
    <property type="match status" value="8"/>
</dbReference>
<evidence type="ECO:0000256" key="2">
    <source>
        <dbReference type="ARBA" id="ARBA00022525"/>
    </source>
</evidence>
<dbReference type="InterPro" id="IPR059100">
    <property type="entry name" value="TSP3_bac"/>
</dbReference>
<dbReference type="Proteomes" id="UP000183815">
    <property type="component" value="Unassembled WGS sequence"/>
</dbReference>
<dbReference type="InterPro" id="IPR018247">
    <property type="entry name" value="EF_Hand_1_Ca_BS"/>
</dbReference>
<comment type="subcellular location">
    <subcellularLocation>
        <location evidence="1">Secreted</location>
    </subcellularLocation>
</comment>
<keyword evidence="4" id="KW-0106">Calcium</keyword>
<feature type="region of interest" description="Disordered" evidence="5">
    <location>
        <begin position="1136"/>
        <end position="1163"/>
    </location>
</feature>
<sequence>MSSKLESFIKIFFPRIFMKALPSSSFMPEKKGGGGKYLALAIAIIILAAVPYSPFYSFQSSQHLDPETTNTDDNLPTLDYDNDGMPDWWEIQNGLNWMDATDALLDFENPYCLVPRYDGEGNIVDYETYYDVTESQCVASGGEWFFEGDGYDFNNNGVIDEDEMFTNLMEWEISELYGNSTDPNSNDTDEDGMPDGWEWYYGLNPLSPYDADIDFDNDGHDFDRDGNISENESFTNLEEYLNGTNPLSPDSDDDQMPDGWEVYYNLNPMYYPDALNDTDQDGWDVDNNGDLDYIEFYNNRMEYHNDTNPLVMDTENDTMQDGWEVIYGLDPLYNDFDNDLESDSLRNGREFNNSLYPSDWTDADGLFTTRPDLNDTDADGLSDIVELRDHLTDPTSNDTDGDGMPDGWEVYYNLNPLDPTDANLDGDEYCINNQNHFISAENESICESVSGSWHVGDGFDSDNDGVLDQNEYFTNLEEYQSGTNPWSPDSDGYCADSSGNLVILTSEESCIGEKYLNEGKYWASPLTILSEDWTSIDVSLTVFTIDEDGNMSEGYPVDVYIMTADEYNYFYVNDLNFNYTNSWESVIQTEISFTYPDTETYVLVIDNLDFHAWGFDSLRYSGIDQFSDTTPQSDVYFTFEHTWHAEVGDNILDGWEHNFNLDPSNVYDSFLDPDNDGWDFNHNGIIYVDERFINLEEFRNGTKPFDRDTDDDIMFDGWEVYYNSSTYKCEGCVLNPLNPFDAEHDSDVDGFYVNYTHLEIDHVHINVQEFIADTDPWLSDTDNDTMLDGWEYWWGLDPRNASDAWIDTDGDELLNRLEHNNTAFGSNYTEVDGILLTIPTLNDTDQDGLSDYLELSVALTDPTYHDTDGDGMPDGWEWLYGLDPLNASDAHIDSDNDGFDLDGNGSIDSSELFTNLQEYLNGTNPIIKDTDEDGMHDGWEVYFLLDPLDSADAYYDEDADELMNIFEFNNSLFEGYEESFEDALHGIDNFSWSNPLIGDTDGDGLFDFDEVNGTFGHITDPSNYDTDGDGIDDKWEVDYDIDPRDPEDADEDYDNDGHDFDRNGFIQGTERFTNYNEYLNSTDPRNPDTDGDGILDGWESFYGHQASLIWEVCVDRNETNPEYQKNKERCISPLDSRDAAWDADNDGYDSDGEREGQGNGEISTEEKYTNLEEYLNNTNPSNPDTDGDGCPDGWEVFWENWRIENGETEGFDPLDPSDGSLNYDGDGITINGTWHDYTNSDEYNYAGEVGEQCCFNPYLIDSDEDGLGDGWEAYWGTDWPE</sequence>
<keyword evidence="3" id="KW-0732">Signal</keyword>
<evidence type="ECO:0000256" key="6">
    <source>
        <dbReference type="SAM" id="Phobius"/>
    </source>
</evidence>
<dbReference type="InterPro" id="IPR053180">
    <property type="entry name" value="Ca-binding_acidic-repeat"/>
</dbReference>
<accession>A0A1J5TPN8</accession>
<keyword evidence="6" id="KW-0812">Transmembrane</keyword>
<dbReference type="EMBL" id="MIYU01000016">
    <property type="protein sequence ID" value="OIR15668.1"/>
    <property type="molecule type" value="Genomic_DNA"/>
</dbReference>
<feature type="region of interest" description="Disordered" evidence="5">
    <location>
        <begin position="1042"/>
        <end position="1061"/>
    </location>
</feature>
<protein>
    <recommendedName>
        <fullName evidence="9">EF-hand domain-containing protein</fullName>
    </recommendedName>
</protein>
<evidence type="ECO:0000313" key="7">
    <source>
        <dbReference type="EMBL" id="OIR15668.1"/>
    </source>
</evidence>
<evidence type="ECO:0000256" key="3">
    <source>
        <dbReference type="ARBA" id="ARBA00022729"/>
    </source>
</evidence>
<dbReference type="PANTHER" id="PTHR37467">
    <property type="entry name" value="EXPORTED CALCIUM-BINDING GLYCOPROTEIN-RELATED"/>
    <property type="match status" value="1"/>
</dbReference>
<feature type="compositionally biased region" description="Acidic residues" evidence="5">
    <location>
        <begin position="1141"/>
        <end position="1150"/>
    </location>
</feature>